<feature type="chain" id="PRO_5040503513" evidence="2">
    <location>
        <begin position="20"/>
        <end position="263"/>
    </location>
</feature>
<dbReference type="Proteomes" id="UP000824596">
    <property type="component" value="Unassembled WGS sequence"/>
</dbReference>
<organism evidence="3 4">
    <name type="scientific">Hirsutella rhossiliensis</name>
    <dbReference type="NCBI Taxonomy" id="111463"/>
    <lineage>
        <taxon>Eukaryota</taxon>
        <taxon>Fungi</taxon>
        <taxon>Dikarya</taxon>
        <taxon>Ascomycota</taxon>
        <taxon>Pezizomycotina</taxon>
        <taxon>Sordariomycetes</taxon>
        <taxon>Hypocreomycetidae</taxon>
        <taxon>Hypocreales</taxon>
        <taxon>Ophiocordycipitaceae</taxon>
        <taxon>Hirsutella</taxon>
    </lineage>
</organism>
<dbReference type="GeneID" id="68350901"/>
<evidence type="ECO:0000256" key="2">
    <source>
        <dbReference type="SAM" id="SignalP"/>
    </source>
</evidence>
<feature type="signal peptide" evidence="2">
    <location>
        <begin position="1"/>
        <end position="19"/>
    </location>
</feature>
<sequence length="263" mass="29379">MRPLFTAAWACLLARASCSWVFASGLEDGDYTVTLPWDSSASAAAVVTKRGSLPPPPGDIDMFTDPEPPLPPLRNSSYPDHIPLPKSKYFCRYDTFPFAPRAYLEARQHFQAYCEMYLVPDRTIHISVARNGSLGIFACNLAENPQPCSEREYKWAEDKILDPHCGDLVSGQVEMQRWLKWYGRAYPGDMLCPPQIKQPLVHLKKQVWEGMPKFIPRPPVVHDKPVVENPVVDKPAGDGPADGDFPSDDFPSDDFPDDHGPGP</sequence>
<protein>
    <submittedName>
        <fullName evidence="3">Uncharacterized protein</fullName>
    </submittedName>
</protein>
<dbReference type="EMBL" id="JAIZPD010000002">
    <property type="protein sequence ID" value="KAH0966363.1"/>
    <property type="molecule type" value="Genomic_DNA"/>
</dbReference>
<evidence type="ECO:0000256" key="1">
    <source>
        <dbReference type="SAM" id="MobiDB-lite"/>
    </source>
</evidence>
<proteinExistence type="predicted"/>
<evidence type="ECO:0000313" key="3">
    <source>
        <dbReference type="EMBL" id="KAH0966363.1"/>
    </source>
</evidence>
<evidence type="ECO:0000313" key="4">
    <source>
        <dbReference type="Proteomes" id="UP000824596"/>
    </source>
</evidence>
<feature type="region of interest" description="Disordered" evidence="1">
    <location>
        <begin position="219"/>
        <end position="263"/>
    </location>
</feature>
<feature type="compositionally biased region" description="Acidic residues" evidence="1">
    <location>
        <begin position="245"/>
        <end position="256"/>
    </location>
</feature>
<reference evidence="3" key="1">
    <citation type="submission" date="2021-09" db="EMBL/GenBank/DDBJ databases">
        <title>A high-quality genome of the endoparasitic fungus Hirsutella rhossiliensis with a comparison of Hirsutella genomes reveals transposable elements contributing to genome size variation.</title>
        <authorList>
            <person name="Lin R."/>
            <person name="Jiao Y."/>
            <person name="Sun X."/>
            <person name="Ling J."/>
            <person name="Xie B."/>
            <person name="Cheng X."/>
        </authorList>
    </citation>
    <scope>NUCLEOTIDE SEQUENCE</scope>
    <source>
        <strain evidence="3">HR02</strain>
    </source>
</reference>
<comment type="caution">
    <text evidence="3">The sequence shown here is derived from an EMBL/GenBank/DDBJ whole genome shotgun (WGS) entry which is preliminary data.</text>
</comment>
<name>A0A9P8SKG8_9HYPO</name>
<dbReference type="AlphaFoldDB" id="A0A9P8SKG8"/>
<gene>
    <name evidence="3" type="ORF">HRG_01772</name>
</gene>
<accession>A0A9P8SKG8</accession>
<keyword evidence="2" id="KW-0732">Signal</keyword>
<dbReference type="RefSeq" id="XP_044723876.1">
    <property type="nucleotide sequence ID" value="XM_044860243.1"/>
</dbReference>
<dbReference type="OrthoDB" id="4881694at2759"/>
<keyword evidence="4" id="KW-1185">Reference proteome</keyword>